<keyword evidence="7" id="KW-0547">Nucleotide-binding</keyword>
<dbReference type="SUPFAM" id="SSF52540">
    <property type="entry name" value="P-loop containing nucleoside triphosphate hydrolases"/>
    <property type="match status" value="2"/>
</dbReference>
<dbReference type="GO" id="GO:0016787">
    <property type="term" value="F:hydrolase activity"/>
    <property type="evidence" value="ECO:0007669"/>
    <property type="project" value="UniProtKB-KW"/>
</dbReference>
<dbReference type="PROSITE" id="PS51743">
    <property type="entry name" value="ALPHAVIRUS_MT"/>
    <property type="match status" value="1"/>
</dbReference>
<evidence type="ECO:0000256" key="6">
    <source>
        <dbReference type="ARBA" id="ARBA00022695"/>
    </source>
</evidence>
<dbReference type="GO" id="GO:0008174">
    <property type="term" value="F:mRNA methyltransferase activity"/>
    <property type="evidence" value="ECO:0007669"/>
    <property type="project" value="UniProtKB-UniRule"/>
</dbReference>
<dbReference type="EMBL" id="MT151614">
    <property type="protein sequence ID" value="QQY99973.1"/>
    <property type="molecule type" value="Genomic_RNA"/>
</dbReference>
<evidence type="ECO:0000259" key="12">
    <source>
        <dbReference type="PROSITE" id="PS50507"/>
    </source>
</evidence>
<evidence type="ECO:0000313" key="15">
    <source>
        <dbReference type="EMBL" id="QQY99973.1"/>
    </source>
</evidence>
<evidence type="ECO:0000259" key="14">
    <source>
        <dbReference type="PROSITE" id="PS51743"/>
    </source>
</evidence>
<dbReference type="InterPro" id="IPR002588">
    <property type="entry name" value="Alphavirus-like_MT_dom"/>
</dbReference>
<evidence type="ECO:0000256" key="3">
    <source>
        <dbReference type="ARBA" id="ARBA00018318"/>
    </source>
</evidence>
<protein>
    <recommendedName>
        <fullName evidence="3">RNA replication protein</fullName>
        <ecNumber evidence="1">2.7.7.48</ecNumber>
        <ecNumber evidence="2">3.6.4.13</ecNumber>
    </recommendedName>
</protein>
<evidence type="ECO:0000256" key="11">
    <source>
        <dbReference type="ARBA" id="ARBA00025585"/>
    </source>
</evidence>
<dbReference type="GO" id="GO:0003724">
    <property type="term" value="F:RNA helicase activity"/>
    <property type="evidence" value="ECO:0007669"/>
    <property type="project" value="UniProtKB-EC"/>
</dbReference>
<proteinExistence type="predicted"/>
<dbReference type="Gene3D" id="3.40.50.300">
    <property type="entry name" value="P-loop containing nucleotide triphosphate hydrolases"/>
    <property type="match status" value="1"/>
</dbReference>
<dbReference type="Pfam" id="PF01443">
    <property type="entry name" value="Viral_helicase1"/>
    <property type="match status" value="1"/>
</dbReference>
<dbReference type="GO" id="GO:0016556">
    <property type="term" value="P:mRNA modification"/>
    <property type="evidence" value="ECO:0007669"/>
    <property type="project" value="InterPro"/>
</dbReference>
<dbReference type="InterPro" id="IPR027417">
    <property type="entry name" value="P-loop_NTPase"/>
</dbReference>
<dbReference type="GO" id="GO:0003968">
    <property type="term" value="F:RNA-directed RNA polymerase activity"/>
    <property type="evidence" value="ECO:0007669"/>
    <property type="project" value="UniProtKB-KW"/>
</dbReference>
<keyword evidence="9" id="KW-0067">ATP-binding</keyword>
<feature type="domain" description="RdRp catalytic" evidence="12">
    <location>
        <begin position="1076"/>
        <end position="1183"/>
    </location>
</feature>
<accession>A0A7U1BIA6</accession>
<keyword evidence="8" id="KW-0378">Hydrolase</keyword>
<dbReference type="EC" id="2.7.7.48" evidence="1"/>
<sequence>MTKAAMAKVRAALDRITDPSVKAVLNEEAYSHIRPVLRESLTNNPYAIAPDAADTLEKYGIATNPFAVKVHSHGAVKSIENTLLERVGFNLPKEPCTFLFLKRSKLRYLRRGPSNKDIFINLAIEPRDLQRYEEDTLVESWTRITTRYAYISDTLHFFTRKMLADLFFHNPTLDVLYATLVLPPEALHKHPSIEPDLYTINYNFNGFQYIPGNHGGGSYSHEFKQLEWLKVGHLKSPELCLTFQMIESIGANHLFMITRGIKITPRVRTFTKDSYVLFPQIFHPRNLNPSKPFPKVKAMQLFTYVKSVKNPTERDIYAKIRQLIKTSELSDYHPDEIVHIVNYFVFISKLDSINSYSDILSLPIWSKALLPIKTKITQLWEKLTGARAFNQLLDALQWKTFTYSLEVVDFSTAPSARDCFMEDERLETDTLEDEVSQDANNNKPASLQSIEEAVKNNPDLPWAPWLLILQAHNADCTEKQYDPENNLILPIQEINTLPKHQHPDIPTDLLTLLTKLHREPTTVPLDNHRARAYGSDVKNLRIGALLKKQSKDWLASFALKTENIERQVLMSVIHGAGGSGKSHAIQTWMRSLNRRDRHVTIILPTTDLRNDWTTKVPNLEQANFKTFEKALCQPCGKIIVFDDYSKLPQGYIEAFLAVNQNVILAILTGDSKQSFHHESNEDAYTATLEPSINTYQSFCRYYLNITHRNKPDLANKLGVYSCSSGTTSFTMSSQALKGMPILSPSIMKKTALGEMGQKSMTYAGCQGLTTKAVQILLDTNTPLCSSNVIYTALSRAVDHIHFINTGPNSTDFWEKLDSTPYLKTFLDCVREERMNEIIAVEEPPAPVPAPTTHFPKVNPTTVIESYVHDLPEKHDREIFSETHGHSNAIQTDNPVVQLFPHQQAKDETLYWATIEARLQCTSSEENLKEFHLKHDIGDILFLNYKQAMNLPQDPIPFNPDLWTLCKQEIENTYLKKSAAALVNAATRQSPDFDSHAIALFLKSQWVKKTEKIGCLKIKAGQTIAAFMQQTVMIYGTMARYMRKFRNQYCPRKIFVNCETTPADFNSFILDEWNFNRTCFSNDFTAFDQSQDGSILQFEVIKAKFHNIPEDIIEGYIQIKTHAKIFLGTLSIMRLSGEGPTFDANTEANIAYTHTKFNIPCDAAQVYAGDDMSIDYVASVKPSFNMIEHLMKLKGKPVFNTQTQGDFAEFCGWTISPKGIIKKPEKMNMSIELQKNINKFHEVKRSYALDHAFAYQLGDELHELYNESEAEHHQLATRSLILAGQATALDILDYGLRDLK</sequence>
<keyword evidence="4" id="KW-0696">RNA-directed RNA polymerase</keyword>
<dbReference type="Pfam" id="PF01660">
    <property type="entry name" value="Vmethyltransf"/>
    <property type="match status" value="1"/>
</dbReference>
<evidence type="ECO:0000259" key="13">
    <source>
        <dbReference type="PROSITE" id="PS51657"/>
    </source>
</evidence>
<dbReference type="Pfam" id="PF00978">
    <property type="entry name" value="RdRP_2"/>
    <property type="match status" value="1"/>
</dbReference>
<organism evidence="15">
    <name type="scientific">White clover mosaic virus</name>
    <dbReference type="NCBI Taxonomy" id="12188"/>
    <lineage>
        <taxon>Viruses</taxon>
        <taxon>Riboviria</taxon>
        <taxon>Orthornavirae</taxon>
        <taxon>Kitrinoviricota</taxon>
        <taxon>Alsuviricetes</taxon>
        <taxon>Tymovirales</taxon>
        <taxon>Alphaflexiviridae</taxon>
        <taxon>Potexvirus</taxon>
        <taxon>Potexvirus trifolii</taxon>
    </lineage>
</organism>
<dbReference type="GO" id="GO:0039694">
    <property type="term" value="P:viral RNA genome replication"/>
    <property type="evidence" value="ECO:0007669"/>
    <property type="project" value="InterPro"/>
</dbReference>
<feature type="domain" description="(+)RNA virus helicase C-terminal" evidence="13">
    <location>
        <begin position="546"/>
        <end position="837"/>
    </location>
</feature>
<keyword evidence="5" id="KW-0808">Transferase</keyword>
<dbReference type="GO" id="GO:0003723">
    <property type="term" value="F:RNA binding"/>
    <property type="evidence" value="ECO:0007669"/>
    <property type="project" value="InterPro"/>
</dbReference>
<evidence type="ECO:0000256" key="7">
    <source>
        <dbReference type="ARBA" id="ARBA00022741"/>
    </source>
</evidence>
<dbReference type="GO" id="GO:0006396">
    <property type="term" value="P:RNA processing"/>
    <property type="evidence" value="ECO:0007669"/>
    <property type="project" value="InterPro"/>
</dbReference>
<evidence type="ECO:0000256" key="5">
    <source>
        <dbReference type="ARBA" id="ARBA00022679"/>
    </source>
</evidence>
<keyword evidence="6" id="KW-0548">Nucleotidyltransferase</keyword>
<evidence type="ECO:0000256" key="9">
    <source>
        <dbReference type="ARBA" id="ARBA00022840"/>
    </source>
</evidence>
<dbReference type="GO" id="GO:0006351">
    <property type="term" value="P:DNA-templated transcription"/>
    <property type="evidence" value="ECO:0007669"/>
    <property type="project" value="InterPro"/>
</dbReference>
<evidence type="ECO:0000256" key="10">
    <source>
        <dbReference type="ARBA" id="ARBA00022953"/>
    </source>
</evidence>
<evidence type="ECO:0000256" key="1">
    <source>
        <dbReference type="ARBA" id="ARBA00012494"/>
    </source>
</evidence>
<evidence type="ECO:0000256" key="4">
    <source>
        <dbReference type="ARBA" id="ARBA00022484"/>
    </source>
</evidence>
<dbReference type="PROSITE" id="PS50507">
    <property type="entry name" value="RDRP_SSRNA_POS"/>
    <property type="match status" value="1"/>
</dbReference>
<dbReference type="InterPro" id="IPR001788">
    <property type="entry name" value="RNA-dep_RNA_pol_alsuvir"/>
</dbReference>
<dbReference type="InterPro" id="IPR007094">
    <property type="entry name" value="RNA-dir_pol_PSvirus"/>
</dbReference>
<dbReference type="SUPFAM" id="SSF56672">
    <property type="entry name" value="DNA/RNA polymerases"/>
    <property type="match status" value="1"/>
</dbReference>
<evidence type="ECO:0000256" key="8">
    <source>
        <dbReference type="ARBA" id="ARBA00022801"/>
    </source>
</evidence>
<feature type="domain" description="Alphavirus-like MT" evidence="14">
    <location>
        <begin position="64"/>
        <end position="229"/>
    </location>
</feature>
<evidence type="ECO:0000256" key="2">
    <source>
        <dbReference type="ARBA" id="ARBA00012552"/>
    </source>
</evidence>
<dbReference type="PROSITE" id="PS51657">
    <property type="entry name" value="PSRV_HELICASE"/>
    <property type="match status" value="1"/>
</dbReference>
<dbReference type="InterPro" id="IPR027351">
    <property type="entry name" value="(+)RNA_virus_helicase_core_dom"/>
</dbReference>
<dbReference type="CDD" id="cd23246">
    <property type="entry name" value="Alphaflexiviridae_RdRp"/>
    <property type="match status" value="1"/>
</dbReference>
<name>A0A7U1BIA6_9VIRU</name>
<comment type="function">
    <text evidence="11">RNA replication. The central part of this protein possibly functions as an ATP-binding helicase.</text>
</comment>
<keyword evidence="10" id="KW-0693">Viral RNA replication</keyword>
<dbReference type="InterPro" id="IPR043502">
    <property type="entry name" value="DNA/RNA_pol_sf"/>
</dbReference>
<dbReference type="EC" id="3.6.4.13" evidence="2"/>
<dbReference type="GO" id="GO:0005524">
    <property type="term" value="F:ATP binding"/>
    <property type="evidence" value="ECO:0007669"/>
    <property type="project" value="UniProtKB-KW"/>
</dbReference>
<reference evidence="15" key="1">
    <citation type="submission" date="2020-03" db="EMBL/GenBank/DDBJ databases">
        <title>Spillover from dicots to monocots: first report of white clover mosaic virus infecting English ryegrass (Lolium perenne L.) in Belgian pastures.</title>
        <authorList>
            <person name="Maclot F."/>
            <person name="Debue V."/>
            <person name="Massart S."/>
        </authorList>
    </citation>
    <scope>NUCLEOTIDE SEQUENCE</scope>
    <source>
        <strain evidence="15">Heron</strain>
    </source>
</reference>